<dbReference type="OrthoDB" id="1707068at2759"/>
<dbReference type="PANTHER" id="PTHR32021:SF16">
    <property type="entry name" value="CASP-LIKE PROTEIN 5A2"/>
    <property type="match status" value="1"/>
</dbReference>
<dbReference type="PANTHER" id="PTHR32021">
    <property type="entry name" value="CASP-LIKE PROTEIN 5B3"/>
    <property type="match status" value="1"/>
</dbReference>
<accession>A0A7J9GH62</accession>
<evidence type="ECO:0000259" key="9">
    <source>
        <dbReference type="Pfam" id="PF04535"/>
    </source>
</evidence>
<evidence type="ECO:0000256" key="2">
    <source>
        <dbReference type="ARBA" id="ARBA00007651"/>
    </source>
</evidence>
<keyword evidence="7 8" id="KW-0472">Membrane</keyword>
<keyword evidence="11" id="KW-1185">Reference proteome</keyword>
<protein>
    <recommendedName>
        <fullName evidence="8">CASP-like protein</fullName>
    </recommendedName>
</protein>
<dbReference type="InterPro" id="IPR045009">
    <property type="entry name" value="CASPL-5"/>
</dbReference>
<keyword evidence="5 8" id="KW-0812">Transmembrane</keyword>
<dbReference type="EMBL" id="JABFAD010000004">
    <property type="protein sequence ID" value="MBA0796886.1"/>
    <property type="molecule type" value="Genomic_DNA"/>
</dbReference>
<keyword evidence="6 8" id="KW-1133">Transmembrane helix</keyword>
<dbReference type="GO" id="GO:0005886">
    <property type="term" value="C:plasma membrane"/>
    <property type="evidence" value="ECO:0007669"/>
    <property type="project" value="UniProtKB-SubCell"/>
</dbReference>
<feature type="transmembrane region" description="Helical" evidence="8">
    <location>
        <begin position="58"/>
        <end position="79"/>
    </location>
</feature>
<evidence type="ECO:0000313" key="11">
    <source>
        <dbReference type="Proteomes" id="UP000593560"/>
    </source>
</evidence>
<evidence type="ECO:0000256" key="7">
    <source>
        <dbReference type="ARBA" id="ARBA00023136"/>
    </source>
</evidence>
<dbReference type="Pfam" id="PF04535">
    <property type="entry name" value="CASP_dom"/>
    <property type="match status" value="1"/>
</dbReference>
<comment type="subunit">
    <text evidence="3 8">Homodimer and heterodimers.</text>
</comment>
<evidence type="ECO:0000256" key="4">
    <source>
        <dbReference type="ARBA" id="ARBA00022475"/>
    </source>
</evidence>
<comment type="subcellular location">
    <subcellularLocation>
        <location evidence="1 8">Cell membrane</location>
        <topology evidence="1 8">Multi-pass membrane protein</topology>
    </subcellularLocation>
</comment>
<feature type="transmembrane region" description="Helical" evidence="8">
    <location>
        <begin position="12"/>
        <end position="38"/>
    </location>
</feature>
<comment type="similarity">
    <text evidence="2 8">Belongs to the Casparian strip membrane proteins (CASP) family.</text>
</comment>
<evidence type="ECO:0000256" key="6">
    <source>
        <dbReference type="ARBA" id="ARBA00022989"/>
    </source>
</evidence>
<organism evidence="10 11">
    <name type="scientific">Gossypium harknessii</name>
    <dbReference type="NCBI Taxonomy" id="34285"/>
    <lineage>
        <taxon>Eukaryota</taxon>
        <taxon>Viridiplantae</taxon>
        <taxon>Streptophyta</taxon>
        <taxon>Embryophyta</taxon>
        <taxon>Tracheophyta</taxon>
        <taxon>Spermatophyta</taxon>
        <taxon>Magnoliopsida</taxon>
        <taxon>eudicotyledons</taxon>
        <taxon>Gunneridae</taxon>
        <taxon>Pentapetalae</taxon>
        <taxon>rosids</taxon>
        <taxon>malvids</taxon>
        <taxon>Malvales</taxon>
        <taxon>Malvaceae</taxon>
        <taxon>Malvoideae</taxon>
        <taxon>Gossypium</taxon>
    </lineage>
</organism>
<reference evidence="10 11" key="1">
    <citation type="journal article" date="2019" name="Genome Biol. Evol.">
        <title>Insights into the evolution of the New World diploid cottons (Gossypium, subgenus Houzingenia) based on genome sequencing.</title>
        <authorList>
            <person name="Grover C.E."/>
            <person name="Arick M.A. 2nd"/>
            <person name="Thrash A."/>
            <person name="Conover J.L."/>
            <person name="Sanders W.S."/>
            <person name="Peterson D.G."/>
            <person name="Frelichowski J.E."/>
            <person name="Scheffler J.A."/>
            <person name="Scheffler B.E."/>
            <person name="Wendel J.F."/>
        </authorList>
    </citation>
    <scope>NUCLEOTIDE SEQUENCE [LARGE SCALE GENOMIC DNA]</scope>
    <source>
        <strain evidence="10">0</strain>
        <tissue evidence="10">Leaf</tissue>
    </source>
</reference>
<name>A0A7J9GH62_9ROSI</name>
<evidence type="ECO:0000256" key="8">
    <source>
        <dbReference type="RuleBase" id="RU361233"/>
    </source>
</evidence>
<dbReference type="PROSITE" id="PS51257">
    <property type="entry name" value="PROKAR_LIPOPROTEIN"/>
    <property type="match status" value="1"/>
</dbReference>
<evidence type="ECO:0000256" key="3">
    <source>
        <dbReference type="ARBA" id="ARBA00011489"/>
    </source>
</evidence>
<comment type="caution">
    <text evidence="8">Lacks conserved residue(s) required for the propagation of feature annotation.</text>
</comment>
<sequence>MRSLQNYRVVTFFTIGDGIASTLTFAAACSSAGITVLIDNDLDICSQNHCVQFETATAMAFISWFTTLPSFLFNLWSLASR</sequence>
<proteinExistence type="inferred from homology"/>
<evidence type="ECO:0000256" key="1">
    <source>
        <dbReference type="ARBA" id="ARBA00004651"/>
    </source>
</evidence>
<gene>
    <name evidence="10" type="ORF">Gohar_007618</name>
</gene>
<evidence type="ECO:0000256" key="5">
    <source>
        <dbReference type="ARBA" id="ARBA00022692"/>
    </source>
</evidence>
<comment type="caution">
    <text evidence="10">The sequence shown here is derived from an EMBL/GenBank/DDBJ whole genome shotgun (WGS) entry which is preliminary data.</text>
</comment>
<keyword evidence="4 8" id="KW-1003">Cell membrane</keyword>
<feature type="domain" description="Casparian strip membrane protein" evidence="9">
    <location>
        <begin position="4"/>
        <end position="65"/>
    </location>
</feature>
<dbReference type="Proteomes" id="UP000593560">
    <property type="component" value="Unassembled WGS sequence"/>
</dbReference>
<evidence type="ECO:0000313" key="10">
    <source>
        <dbReference type="EMBL" id="MBA0796886.1"/>
    </source>
</evidence>
<dbReference type="AlphaFoldDB" id="A0A7J9GH62"/>
<dbReference type="InterPro" id="IPR006702">
    <property type="entry name" value="CASP_dom"/>
</dbReference>